<dbReference type="Proteomes" id="UP000275951">
    <property type="component" value="Chromosome"/>
</dbReference>
<evidence type="ECO:0000313" key="2">
    <source>
        <dbReference type="EMBL" id="AZR06331.1"/>
    </source>
</evidence>
<evidence type="ECO:0000313" key="3">
    <source>
        <dbReference type="Proteomes" id="UP000275951"/>
    </source>
</evidence>
<sequence>MSNKNNRKRAIGALLACTGALSTTACSQQAKPQSSEKRSIVSYDEINKEYKDSVAQLTWPDSYTPPEALEGEDTKLTFQTGYGDTRASLLFECAWEKEWLSNYATDTHRANKAIEHLSNVPNMGYMSPQRSDDATRRFFKDYLERAKLGDPSGFQENIDNNCP</sequence>
<evidence type="ECO:0000256" key="1">
    <source>
        <dbReference type="SAM" id="SignalP"/>
    </source>
</evidence>
<feature type="signal peptide" evidence="1">
    <location>
        <begin position="1"/>
        <end position="25"/>
    </location>
</feature>
<dbReference type="RefSeq" id="WP_126919819.1">
    <property type="nucleotide sequence ID" value="NZ_CP033905.1"/>
</dbReference>
<dbReference type="AlphaFoldDB" id="A0A3Q9GH06"/>
<organism evidence="2 3">
    <name type="scientific">Trueperella pyogenes</name>
    <dbReference type="NCBI Taxonomy" id="1661"/>
    <lineage>
        <taxon>Bacteria</taxon>
        <taxon>Bacillati</taxon>
        <taxon>Actinomycetota</taxon>
        <taxon>Actinomycetes</taxon>
        <taxon>Actinomycetales</taxon>
        <taxon>Actinomycetaceae</taxon>
        <taxon>Trueperella</taxon>
    </lineage>
</organism>
<gene>
    <name evidence="2" type="ORF">EBQ10_02840</name>
</gene>
<dbReference type="PROSITE" id="PS51257">
    <property type="entry name" value="PROKAR_LIPOPROTEIN"/>
    <property type="match status" value="1"/>
</dbReference>
<feature type="chain" id="PRO_5039465695" description="Lipoprotein" evidence="1">
    <location>
        <begin position="26"/>
        <end position="163"/>
    </location>
</feature>
<reference evidence="2 3" key="1">
    <citation type="submission" date="2018-11" db="EMBL/GenBank/DDBJ databases">
        <title>Multidrug-resistant genes are associated with an 42-kb island TGI1 carrying a complex class 1 integron in a Trueperella pyogenes.</title>
        <authorList>
            <person name="Dong W."/>
        </authorList>
    </citation>
    <scope>NUCLEOTIDE SEQUENCE [LARGE SCALE GENOMIC DNA]</scope>
    <source>
        <strain evidence="2 3">TP4</strain>
    </source>
</reference>
<accession>A0A3Q9GH06</accession>
<protein>
    <recommendedName>
        <fullName evidence="4">Lipoprotein</fullName>
    </recommendedName>
</protein>
<keyword evidence="1" id="KW-0732">Signal</keyword>
<dbReference type="EMBL" id="CP033905">
    <property type="protein sequence ID" value="AZR06331.1"/>
    <property type="molecule type" value="Genomic_DNA"/>
</dbReference>
<proteinExistence type="predicted"/>
<evidence type="ECO:0008006" key="4">
    <source>
        <dbReference type="Google" id="ProtNLM"/>
    </source>
</evidence>
<name>A0A3Q9GH06_9ACTO</name>